<gene>
    <name evidence="9" type="ORF">GB996_06970</name>
</gene>
<dbReference type="EMBL" id="WFKQ01000005">
    <property type="protein sequence ID" value="MUG32536.1"/>
    <property type="molecule type" value="Genomic_DNA"/>
</dbReference>
<keyword evidence="3 6" id="KW-0479">Metal-binding</keyword>
<organism evidence="9 10">
    <name type="scientific">Psychrobacter sanguinis</name>
    <dbReference type="NCBI Taxonomy" id="861445"/>
    <lineage>
        <taxon>Bacteria</taxon>
        <taxon>Pseudomonadati</taxon>
        <taxon>Pseudomonadota</taxon>
        <taxon>Gammaproteobacteria</taxon>
        <taxon>Moraxellales</taxon>
        <taxon>Moraxellaceae</taxon>
        <taxon>Psychrobacter</taxon>
    </lineage>
</organism>
<evidence type="ECO:0000256" key="3">
    <source>
        <dbReference type="ARBA" id="ARBA00022723"/>
    </source>
</evidence>
<name>A0A844M0R7_9GAMM</name>
<keyword evidence="7" id="KW-0732">Signal</keyword>
<keyword evidence="4" id="KW-0249">Electron transport</keyword>
<protein>
    <submittedName>
        <fullName evidence="9">C-type cytochrome</fullName>
    </submittedName>
</protein>
<evidence type="ECO:0000259" key="8">
    <source>
        <dbReference type="PROSITE" id="PS51007"/>
    </source>
</evidence>
<feature type="chain" id="PRO_5032704105" evidence="7">
    <location>
        <begin position="33"/>
        <end position="227"/>
    </location>
</feature>
<dbReference type="AlphaFoldDB" id="A0A844M0R7"/>
<dbReference type="InterPro" id="IPR051459">
    <property type="entry name" value="Cytochrome_c-type_DH"/>
</dbReference>
<dbReference type="OrthoDB" id="5523448at2"/>
<dbReference type="Proteomes" id="UP000442109">
    <property type="component" value="Unassembled WGS sequence"/>
</dbReference>
<evidence type="ECO:0000256" key="7">
    <source>
        <dbReference type="SAM" id="SignalP"/>
    </source>
</evidence>
<dbReference type="PANTHER" id="PTHR35008">
    <property type="entry name" value="BLL4482 PROTEIN-RELATED"/>
    <property type="match status" value="1"/>
</dbReference>
<dbReference type="InterPro" id="IPR009056">
    <property type="entry name" value="Cyt_c-like_dom"/>
</dbReference>
<accession>A0A844M0R7</accession>
<proteinExistence type="predicted"/>
<dbReference type="GO" id="GO:0009055">
    <property type="term" value="F:electron transfer activity"/>
    <property type="evidence" value="ECO:0007669"/>
    <property type="project" value="InterPro"/>
</dbReference>
<sequence>MDYTIKRLFNMKHLTYPSLPNMGMLIMTSALAVLTGCSSQSDKQATTLAQTTDSFSQTAVSPEVDPYASRNDGAWGGVYMSEAELTDSNRHIVDVNAVPPFDKDPSLEKWNEKFGFEHAYTTTDGKKLYHDSCAACHMHKGEGAHGAGYYPPLANNSKMQSKYYVLDILINGFRGMPSFRGMLNDEQMAAVTQYIAQDLNGFDVKVTAEDAAQLRPAEPPTYDPSDE</sequence>
<evidence type="ECO:0000313" key="10">
    <source>
        <dbReference type="Proteomes" id="UP000442109"/>
    </source>
</evidence>
<dbReference type="InterPro" id="IPR036909">
    <property type="entry name" value="Cyt_c-like_dom_sf"/>
</dbReference>
<dbReference type="PANTHER" id="PTHR35008:SF9">
    <property type="entry name" value="CYTOCHROME C DOMAIN-CONTAINING PROTEIN"/>
    <property type="match status" value="1"/>
</dbReference>
<dbReference type="SUPFAM" id="SSF46626">
    <property type="entry name" value="Cytochrome c"/>
    <property type="match status" value="1"/>
</dbReference>
<evidence type="ECO:0000256" key="5">
    <source>
        <dbReference type="ARBA" id="ARBA00023004"/>
    </source>
</evidence>
<dbReference type="PROSITE" id="PS51007">
    <property type="entry name" value="CYTC"/>
    <property type="match status" value="1"/>
</dbReference>
<feature type="signal peptide" evidence="7">
    <location>
        <begin position="1"/>
        <end position="32"/>
    </location>
</feature>
<dbReference type="Gene3D" id="1.10.760.10">
    <property type="entry name" value="Cytochrome c-like domain"/>
    <property type="match status" value="1"/>
</dbReference>
<evidence type="ECO:0000313" key="9">
    <source>
        <dbReference type="EMBL" id="MUG32536.1"/>
    </source>
</evidence>
<keyword evidence="10" id="KW-1185">Reference proteome</keyword>
<keyword evidence="1" id="KW-0813">Transport</keyword>
<feature type="domain" description="Cytochrome c" evidence="8">
    <location>
        <begin position="120"/>
        <end position="199"/>
    </location>
</feature>
<dbReference type="InterPro" id="IPR008168">
    <property type="entry name" value="Cyt_C_IC"/>
</dbReference>
<comment type="caution">
    <text evidence="9">The sequence shown here is derived from an EMBL/GenBank/DDBJ whole genome shotgun (WGS) entry which is preliminary data.</text>
</comment>
<reference evidence="9 10" key="1">
    <citation type="journal article" date="2019" name="PLoS ONE">
        <title>Pup mortality in New Zealand sea lions (Phocarctos hookeri) at Enderby Island, Auckland Islands, 2013-18.</title>
        <authorList>
            <person name="Michael S.A."/>
            <person name="Hayman D.T.S."/>
            <person name="Gray R."/>
            <person name="Zhang J."/>
            <person name="Rogers L."/>
            <person name="Roe W.D."/>
        </authorList>
    </citation>
    <scope>NUCLEOTIDE SEQUENCE [LARGE SCALE GENOMIC DNA]</scope>
    <source>
        <strain evidence="9 10">SM868</strain>
    </source>
</reference>
<evidence type="ECO:0000256" key="4">
    <source>
        <dbReference type="ARBA" id="ARBA00022982"/>
    </source>
</evidence>
<dbReference type="PRINTS" id="PR00605">
    <property type="entry name" value="CYTCHROMECIC"/>
</dbReference>
<evidence type="ECO:0000256" key="1">
    <source>
        <dbReference type="ARBA" id="ARBA00022448"/>
    </source>
</evidence>
<dbReference type="Pfam" id="PF13442">
    <property type="entry name" value="Cytochrome_CBB3"/>
    <property type="match status" value="1"/>
</dbReference>
<dbReference type="GO" id="GO:0020037">
    <property type="term" value="F:heme binding"/>
    <property type="evidence" value="ECO:0007669"/>
    <property type="project" value="InterPro"/>
</dbReference>
<keyword evidence="5 6" id="KW-0408">Iron</keyword>
<evidence type="ECO:0000256" key="6">
    <source>
        <dbReference type="PROSITE-ProRule" id="PRU00433"/>
    </source>
</evidence>
<keyword evidence="2 6" id="KW-0349">Heme</keyword>
<dbReference type="GO" id="GO:0005506">
    <property type="term" value="F:iron ion binding"/>
    <property type="evidence" value="ECO:0007669"/>
    <property type="project" value="InterPro"/>
</dbReference>
<evidence type="ECO:0000256" key="2">
    <source>
        <dbReference type="ARBA" id="ARBA00022617"/>
    </source>
</evidence>